<dbReference type="GO" id="GO:0051287">
    <property type="term" value="F:NAD binding"/>
    <property type="evidence" value="ECO:0007669"/>
    <property type="project" value="InterPro"/>
</dbReference>
<dbReference type="EC" id="1.1.1.79" evidence="7"/>
<dbReference type="InterPro" id="IPR036291">
    <property type="entry name" value="NAD(P)-bd_dom_sf"/>
</dbReference>
<comment type="similarity">
    <text evidence="4">Belongs to the D-isomer specific 2-hydroxyacid dehydrogenase family.</text>
</comment>
<keyword evidence="1" id="KW-0521">NADP</keyword>
<dbReference type="RefSeq" id="WP_067013225.1">
    <property type="nucleotide sequence ID" value="NZ_FLOB01000002.1"/>
</dbReference>
<dbReference type="Proteomes" id="UP000092544">
    <property type="component" value="Unassembled WGS sequence"/>
</dbReference>
<dbReference type="CDD" id="cd12156">
    <property type="entry name" value="HPPR"/>
    <property type="match status" value="1"/>
</dbReference>
<evidence type="ECO:0000259" key="6">
    <source>
        <dbReference type="Pfam" id="PF02826"/>
    </source>
</evidence>
<keyword evidence="2 4" id="KW-0560">Oxidoreductase</keyword>
<evidence type="ECO:0000256" key="4">
    <source>
        <dbReference type="RuleBase" id="RU003719"/>
    </source>
</evidence>
<dbReference type="EMBL" id="FLOB01000002">
    <property type="protein sequence ID" value="SBS27687.1"/>
    <property type="molecule type" value="Genomic_DNA"/>
</dbReference>
<evidence type="ECO:0000313" key="7">
    <source>
        <dbReference type="EMBL" id="SBS27687.1"/>
    </source>
</evidence>
<dbReference type="PANTHER" id="PTHR10996:SF178">
    <property type="entry name" value="2-HYDROXYACID DEHYDROGENASE YGL185C-RELATED"/>
    <property type="match status" value="1"/>
</dbReference>
<dbReference type="OrthoDB" id="9805416at2"/>
<dbReference type="InterPro" id="IPR006139">
    <property type="entry name" value="D-isomer_2_OHA_DH_cat_dom"/>
</dbReference>
<dbReference type="SUPFAM" id="SSF52283">
    <property type="entry name" value="Formate/glycerate dehydrogenase catalytic domain-like"/>
    <property type="match status" value="1"/>
</dbReference>
<sequence>MGKIEVLVVAPGYPTQMAVLAERYQLHRYDLADQADKQQIIKSHGEAIRAVITTGGGGFSESLLDQLPKLEIVACGSVGFDSICVEECIKRGVAVTNTPDVLTNDVADMALMLTLATVRRLVPGMDWVRQGKWQQDGPIQLNTRIEGKRMGIIGLGRIGKAIAKRAESFGMEISYFGRRPQADVSYPYFSNLKEMANNVDILVAAVPGGSETQGMITREVLEALGEQGYFINIARGSVVDEQALVALLEAGGIKGAGLDVFVDEPNVPEALSTLDNVVLQPHCASGTHETRAAMAQLVVDNLAAHFNQKPLLTPVG</sequence>
<protein>
    <submittedName>
        <fullName evidence="7">Glyoxylate/hydroxypyruvate reductase B</fullName>
        <ecNumber evidence="7">1.1.1.79</ecNumber>
    </submittedName>
</protein>
<evidence type="ECO:0000313" key="8">
    <source>
        <dbReference type="Proteomes" id="UP000092544"/>
    </source>
</evidence>
<evidence type="ECO:0000256" key="1">
    <source>
        <dbReference type="ARBA" id="ARBA00022857"/>
    </source>
</evidence>
<dbReference type="GO" id="GO:0030267">
    <property type="term" value="F:glyoxylate reductase (NADPH) activity"/>
    <property type="evidence" value="ECO:0007669"/>
    <property type="project" value="UniProtKB-EC"/>
</dbReference>
<feature type="domain" description="D-isomer specific 2-hydroxyacid dehydrogenase NAD-binding" evidence="6">
    <location>
        <begin position="111"/>
        <end position="284"/>
    </location>
</feature>
<dbReference type="InterPro" id="IPR006140">
    <property type="entry name" value="D-isomer_DH_NAD-bd"/>
</dbReference>
<keyword evidence="7" id="KW-0670">Pyruvate</keyword>
<evidence type="ECO:0000259" key="5">
    <source>
        <dbReference type="Pfam" id="PF00389"/>
    </source>
</evidence>
<dbReference type="STRING" id="1792290.MSP8886_00921"/>
<evidence type="ECO:0000256" key="2">
    <source>
        <dbReference type="ARBA" id="ARBA00023002"/>
    </source>
</evidence>
<dbReference type="GO" id="GO:0016618">
    <property type="term" value="F:hydroxypyruvate reductase [NAD(P)H] activity"/>
    <property type="evidence" value="ECO:0007669"/>
    <property type="project" value="TreeGrafter"/>
</dbReference>
<dbReference type="FunFam" id="3.40.50.720:FF:000213">
    <property type="entry name" value="Putative 2-hydroxyacid dehydrogenase"/>
    <property type="match status" value="1"/>
</dbReference>
<feature type="domain" description="D-isomer specific 2-hydroxyacid dehydrogenase catalytic" evidence="5">
    <location>
        <begin position="15"/>
        <end position="315"/>
    </location>
</feature>
<keyword evidence="3" id="KW-0520">NAD</keyword>
<dbReference type="PANTHER" id="PTHR10996">
    <property type="entry name" value="2-HYDROXYACID DEHYDROGENASE-RELATED"/>
    <property type="match status" value="1"/>
</dbReference>
<dbReference type="Pfam" id="PF02826">
    <property type="entry name" value="2-Hacid_dh_C"/>
    <property type="match status" value="1"/>
</dbReference>
<dbReference type="Gene3D" id="3.40.50.720">
    <property type="entry name" value="NAD(P)-binding Rossmann-like Domain"/>
    <property type="match status" value="2"/>
</dbReference>
<dbReference type="AlphaFoldDB" id="A0A1A8T5N7"/>
<dbReference type="InterPro" id="IPR050223">
    <property type="entry name" value="D-isomer_2-hydroxyacid_DH"/>
</dbReference>
<reference evidence="7 8" key="1">
    <citation type="submission" date="2016-06" db="EMBL/GenBank/DDBJ databases">
        <authorList>
            <person name="Kjaerup R.B."/>
            <person name="Dalgaard T.S."/>
            <person name="Juul-Madsen H.R."/>
        </authorList>
    </citation>
    <scope>NUCLEOTIDE SEQUENCE [LARGE SCALE GENOMIC DNA]</scope>
    <source>
        <strain evidence="7 8">CECT 8886</strain>
    </source>
</reference>
<gene>
    <name evidence="7" type="primary">tkrA</name>
    <name evidence="7" type="ORF">MSP8886_00921</name>
</gene>
<name>A0A1A8T5N7_9GAMM</name>
<proteinExistence type="inferred from homology"/>
<accession>A0A1A8T5N7</accession>
<dbReference type="Pfam" id="PF00389">
    <property type="entry name" value="2-Hacid_dh"/>
    <property type="match status" value="1"/>
</dbReference>
<dbReference type="GO" id="GO:0005829">
    <property type="term" value="C:cytosol"/>
    <property type="evidence" value="ECO:0007669"/>
    <property type="project" value="TreeGrafter"/>
</dbReference>
<evidence type="ECO:0000256" key="3">
    <source>
        <dbReference type="ARBA" id="ARBA00023027"/>
    </source>
</evidence>
<organism evidence="7 8">
    <name type="scientific">Marinomonas spartinae</name>
    <dbReference type="NCBI Taxonomy" id="1792290"/>
    <lineage>
        <taxon>Bacteria</taxon>
        <taxon>Pseudomonadati</taxon>
        <taxon>Pseudomonadota</taxon>
        <taxon>Gammaproteobacteria</taxon>
        <taxon>Oceanospirillales</taxon>
        <taxon>Oceanospirillaceae</taxon>
        <taxon>Marinomonas</taxon>
    </lineage>
</organism>
<keyword evidence="8" id="KW-1185">Reference proteome</keyword>
<dbReference type="SUPFAM" id="SSF51735">
    <property type="entry name" value="NAD(P)-binding Rossmann-fold domains"/>
    <property type="match status" value="1"/>
</dbReference>